<dbReference type="FunFam" id="3.40.630.30:FF:000043">
    <property type="entry name" value="Glucosamine 6-phosphate N-acetyltransferase"/>
    <property type="match status" value="1"/>
</dbReference>
<evidence type="ECO:0000313" key="9">
    <source>
        <dbReference type="Proteomes" id="UP001075354"/>
    </source>
</evidence>
<dbReference type="InterPro" id="IPR000182">
    <property type="entry name" value="GNAT_dom"/>
</dbReference>
<evidence type="ECO:0000313" key="8">
    <source>
        <dbReference type="EMBL" id="KAJ1529313.1"/>
    </source>
</evidence>
<gene>
    <name evidence="8" type="ORF">ONE63_006105</name>
</gene>
<evidence type="ECO:0000256" key="1">
    <source>
        <dbReference type="ARBA" id="ARBA00004832"/>
    </source>
</evidence>
<organism evidence="8 9">
    <name type="scientific">Megalurothrips usitatus</name>
    <name type="common">bean blossom thrips</name>
    <dbReference type="NCBI Taxonomy" id="439358"/>
    <lineage>
        <taxon>Eukaryota</taxon>
        <taxon>Metazoa</taxon>
        <taxon>Ecdysozoa</taxon>
        <taxon>Arthropoda</taxon>
        <taxon>Hexapoda</taxon>
        <taxon>Insecta</taxon>
        <taxon>Pterygota</taxon>
        <taxon>Neoptera</taxon>
        <taxon>Paraneoptera</taxon>
        <taxon>Thysanoptera</taxon>
        <taxon>Terebrantia</taxon>
        <taxon>Thripoidea</taxon>
        <taxon>Thripidae</taxon>
        <taxon>Megalurothrips</taxon>
    </lineage>
</organism>
<accession>A0AAV7XYS0</accession>
<comment type="catalytic activity">
    <reaction evidence="5 6">
        <text>D-glucosamine 6-phosphate + acetyl-CoA = N-acetyl-D-glucosamine 6-phosphate + CoA + H(+)</text>
        <dbReference type="Rhea" id="RHEA:10292"/>
        <dbReference type="ChEBI" id="CHEBI:15378"/>
        <dbReference type="ChEBI" id="CHEBI:57287"/>
        <dbReference type="ChEBI" id="CHEBI:57288"/>
        <dbReference type="ChEBI" id="CHEBI:57513"/>
        <dbReference type="ChEBI" id="CHEBI:58725"/>
        <dbReference type="EC" id="2.3.1.4"/>
    </reaction>
</comment>
<dbReference type="SUPFAM" id="SSF55729">
    <property type="entry name" value="Acyl-CoA N-acyltransferases (Nat)"/>
    <property type="match status" value="1"/>
</dbReference>
<dbReference type="PANTHER" id="PTHR13355">
    <property type="entry name" value="GLUCOSAMINE 6-PHOSPHATE N-ACETYLTRANSFERASE"/>
    <property type="match status" value="1"/>
</dbReference>
<dbReference type="GO" id="GO:0006048">
    <property type="term" value="P:UDP-N-acetylglucosamine biosynthetic process"/>
    <property type="evidence" value="ECO:0007669"/>
    <property type="project" value="UniProtKB-UniRule"/>
</dbReference>
<evidence type="ECO:0000259" key="7">
    <source>
        <dbReference type="PROSITE" id="PS51186"/>
    </source>
</evidence>
<name>A0AAV7XYS0_9NEOP</name>
<dbReference type="EC" id="2.3.1.4" evidence="6"/>
<evidence type="ECO:0000256" key="2">
    <source>
        <dbReference type="ARBA" id="ARBA00006048"/>
    </source>
</evidence>
<dbReference type="AlphaFoldDB" id="A0AAV7XYS0"/>
<dbReference type="EMBL" id="JAPTSV010000003">
    <property type="protein sequence ID" value="KAJ1529313.1"/>
    <property type="molecule type" value="Genomic_DNA"/>
</dbReference>
<dbReference type="InterPro" id="IPR016181">
    <property type="entry name" value="Acyl_CoA_acyltransferase"/>
</dbReference>
<evidence type="ECO:0000256" key="4">
    <source>
        <dbReference type="ARBA" id="ARBA00023315"/>
    </source>
</evidence>
<dbReference type="GO" id="GO:0004343">
    <property type="term" value="F:glucosamine 6-phosphate N-acetyltransferase activity"/>
    <property type="evidence" value="ECO:0007669"/>
    <property type="project" value="UniProtKB-UniRule"/>
</dbReference>
<keyword evidence="9" id="KW-1185">Reference proteome</keyword>
<reference evidence="8" key="1">
    <citation type="submission" date="2022-12" db="EMBL/GenBank/DDBJ databases">
        <title>Chromosome-level genome assembly of the bean flower thrips Megalurothrips usitatus.</title>
        <authorList>
            <person name="Ma L."/>
            <person name="Liu Q."/>
            <person name="Li H."/>
            <person name="Cai W."/>
        </authorList>
    </citation>
    <scope>NUCLEOTIDE SEQUENCE</scope>
    <source>
        <strain evidence="8">Cailab_2022a</strain>
    </source>
</reference>
<comment type="similarity">
    <text evidence="2 6">Belongs to the acetyltransferase family. GNA1 subfamily.</text>
</comment>
<evidence type="ECO:0000256" key="3">
    <source>
        <dbReference type="ARBA" id="ARBA00022679"/>
    </source>
</evidence>
<dbReference type="CDD" id="cd04301">
    <property type="entry name" value="NAT_SF"/>
    <property type="match status" value="1"/>
</dbReference>
<keyword evidence="4 6" id="KW-0012">Acyltransferase</keyword>
<dbReference type="PANTHER" id="PTHR13355:SF11">
    <property type="entry name" value="GLUCOSAMINE 6-PHOSPHATE N-ACETYLTRANSFERASE"/>
    <property type="match status" value="1"/>
</dbReference>
<dbReference type="Pfam" id="PF00583">
    <property type="entry name" value="Acetyltransf_1"/>
    <property type="match status" value="1"/>
</dbReference>
<evidence type="ECO:0000256" key="5">
    <source>
        <dbReference type="ARBA" id="ARBA00048964"/>
    </source>
</evidence>
<dbReference type="InterPro" id="IPR039143">
    <property type="entry name" value="GNPNAT1-like"/>
</dbReference>
<proteinExistence type="inferred from homology"/>
<dbReference type="Proteomes" id="UP001075354">
    <property type="component" value="Chromosome 3"/>
</dbReference>
<evidence type="ECO:0000256" key="6">
    <source>
        <dbReference type="RuleBase" id="RU365086"/>
    </source>
</evidence>
<keyword evidence="3 6" id="KW-0808">Transferase</keyword>
<protein>
    <recommendedName>
        <fullName evidence="6">Glucosamine 6-phosphate N-acetyltransferase</fullName>
        <ecNumber evidence="6">2.3.1.4</ecNumber>
    </recommendedName>
</protein>
<feature type="domain" description="N-acetyltransferase" evidence="7">
    <location>
        <begin position="95"/>
        <end position="246"/>
    </location>
</feature>
<dbReference type="PROSITE" id="PS51186">
    <property type="entry name" value="GNAT"/>
    <property type="match status" value="1"/>
</dbReference>
<sequence>MLWPLTGPVRGRGAHSFKLPRGGGEVSRGWAATTADFSALVRNGISQTQCLILSFQGILSEEPLYDPKILERLDFNKVRSKFNPPVSAVRPGEGLRVRPLRRADFHRGFLQLLSQLTAVGDVSEEQFLKRFDAMQSCPNTYYVTVIEDTTNGQVIGSSTLVIEQKFIHGCAVRGRLEDVVVNNTYRGKQLGKLIIMTVTLLAEELNCYKMTLDCKDNLIPLYSSLGYFLEKGNSNYMQIRFDKAPS</sequence>
<dbReference type="Gene3D" id="3.40.630.30">
    <property type="match status" value="1"/>
</dbReference>
<comment type="pathway">
    <text evidence="1 6">Nucleotide-sugar biosynthesis; UDP-N-acetyl-alpha-D-glucosamine biosynthesis; N-acetyl-alpha-D-glucosamine 1-phosphate from alpha-D-glucosamine 6-phosphate (route I): step 1/2.</text>
</comment>
<comment type="caution">
    <text evidence="8">The sequence shown here is derived from an EMBL/GenBank/DDBJ whole genome shotgun (WGS) entry which is preliminary data.</text>
</comment>